<dbReference type="Gene3D" id="1.10.10.60">
    <property type="entry name" value="Homeodomain-like"/>
    <property type="match status" value="1"/>
</dbReference>
<keyword evidence="2 4" id="KW-0238">DNA-binding</keyword>
<dbReference type="InterPro" id="IPR013571">
    <property type="entry name" value="Tscrpt_reg_QacR_C"/>
</dbReference>
<evidence type="ECO:0000256" key="1">
    <source>
        <dbReference type="ARBA" id="ARBA00023015"/>
    </source>
</evidence>
<protein>
    <submittedName>
        <fullName evidence="6">Transcriptional regulator, TetR family</fullName>
    </submittedName>
</protein>
<dbReference type="Proteomes" id="UP000198538">
    <property type="component" value="Unassembled WGS sequence"/>
</dbReference>
<dbReference type="PANTHER" id="PTHR47506">
    <property type="entry name" value="TRANSCRIPTIONAL REGULATORY PROTEIN"/>
    <property type="match status" value="1"/>
</dbReference>
<dbReference type="SUPFAM" id="SSF46689">
    <property type="entry name" value="Homeodomain-like"/>
    <property type="match status" value="1"/>
</dbReference>
<dbReference type="InterPro" id="IPR001647">
    <property type="entry name" value="HTH_TetR"/>
</dbReference>
<dbReference type="EMBL" id="FMVM01000014">
    <property type="protein sequence ID" value="SCY97238.1"/>
    <property type="molecule type" value="Genomic_DNA"/>
</dbReference>
<keyword evidence="7" id="KW-1185">Reference proteome</keyword>
<dbReference type="InterPro" id="IPR009057">
    <property type="entry name" value="Homeodomain-like_sf"/>
</dbReference>
<accession>A0A1G5KB03</accession>
<dbReference type="PANTHER" id="PTHR47506:SF6">
    <property type="entry name" value="HTH-TYPE TRANSCRIPTIONAL REPRESSOR NEMR"/>
    <property type="match status" value="1"/>
</dbReference>
<dbReference type="Pfam" id="PF08360">
    <property type="entry name" value="TetR_C_5"/>
    <property type="match status" value="1"/>
</dbReference>
<gene>
    <name evidence="6" type="ORF">SAMN05720606_1143</name>
</gene>
<dbReference type="InterPro" id="IPR023772">
    <property type="entry name" value="DNA-bd_HTH_TetR-type_CS"/>
</dbReference>
<evidence type="ECO:0000256" key="4">
    <source>
        <dbReference type="PROSITE-ProRule" id="PRU00335"/>
    </source>
</evidence>
<evidence type="ECO:0000256" key="3">
    <source>
        <dbReference type="ARBA" id="ARBA00023163"/>
    </source>
</evidence>
<dbReference type="SUPFAM" id="SSF48498">
    <property type="entry name" value="Tetracyclin repressor-like, C-terminal domain"/>
    <property type="match status" value="1"/>
</dbReference>
<evidence type="ECO:0000256" key="2">
    <source>
        <dbReference type="ARBA" id="ARBA00023125"/>
    </source>
</evidence>
<reference evidence="7" key="1">
    <citation type="submission" date="2016-10" db="EMBL/GenBank/DDBJ databases">
        <authorList>
            <person name="Varghese N."/>
            <person name="Submissions S."/>
        </authorList>
    </citation>
    <scope>NUCLEOTIDE SEQUENCE [LARGE SCALE GENOMIC DNA]</scope>
    <source>
        <strain evidence="7">BL9</strain>
    </source>
</reference>
<dbReference type="AlphaFoldDB" id="A0A1G5KB03"/>
<dbReference type="InterPro" id="IPR036271">
    <property type="entry name" value="Tet_transcr_reg_TetR-rel_C_sf"/>
</dbReference>
<feature type="domain" description="HTH tetR-type" evidence="5">
    <location>
        <begin position="11"/>
        <end position="71"/>
    </location>
</feature>
<keyword evidence="1" id="KW-0805">Transcription regulation</keyword>
<dbReference type="GO" id="GO:0003700">
    <property type="term" value="F:DNA-binding transcription factor activity"/>
    <property type="evidence" value="ECO:0007669"/>
    <property type="project" value="InterPro"/>
</dbReference>
<name>A0A1G5KB03_9BACL</name>
<dbReference type="GO" id="GO:0045892">
    <property type="term" value="P:negative regulation of DNA-templated transcription"/>
    <property type="evidence" value="ECO:0007669"/>
    <property type="project" value="InterPro"/>
</dbReference>
<dbReference type="PROSITE" id="PS50977">
    <property type="entry name" value="HTH_TETR_2"/>
    <property type="match status" value="1"/>
</dbReference>
<evidence type="ECO:0000259" key="5">
    <source>
        <dbReference type="PROSITE" id="PS50977"/>
    </source>
</evidence>
<proteinExistence type="predicted"/>
<dbReference type="Pfam" id="PF00440">
    <property type="entry name" value="TetR_N"/>
    <property type="match status" value="1"/>
</dbReference>
<dbReference type="RefSeq" id="WP_090923099.1">
    <property type="nucleotide sequence ID" value="NZ_FMVM01000014.1"/>
</dbReference>
<evidence type="ECO:0000313" key="6">
    <source>
        <dbReference type="EMBL" id="SCY97238.1"/>
    </source>
</evidence>
<dbReference type="PROSITE" id="PS01081">
    <property type="entry name" value="HTH_TETR_1"/>
    <property type="match status" value="1"/>
</dbReference>
<dbReference type="GO" id="GO:0003677">
    <property type="term" value="F:DNA binding"/>
    <property type="evidence" value="ECO:0007669"/>
    <property type="project" value="UniProtKB-UniRule"/>
</dbReference>
<dbReference type="STRING" id="582692.SAMN05720606_1143"/>
<keyword evidence="3" id="KW-0804">Transcription</keyword>
<sequence length="203" mass="23232">MSLNKKQLQSEQTKKKLADASKALFVQKGYKATSIEDIVAATGSSKGNIYYHFKSKEGLFLYLIDEWDREWEASWKSKVHLYHTSTEKIYGLAEQLIMDDINHPLTKAADEFFTGEKKENDIEERIAVLFERHIQFNKQLIQEGIDSGEFNDQNVEHLALILESTIIGLSQMSRKLEPGEALALYRQAASVFLHGIAKDKQHN</sequence>
<dbReference type="Gene3D" id="1.10.357.10">
    <property type="entry name" value="Tetracycline Repressor, domain 2"/>
    <property type="match status" value="1"/>
</dbReference>
<evidence type="ECO:0000313" key="7">
    <source>
        <dbReference type="Proteomes" id="UP000198538"/>
    </source>
</evidence>
<dbReference type="PRINTS" id="PR00455">
    <property type="entry name" value="HTHTETR"/>
</dbReference>
<feature type="DNA-binding region" description="H-T-H motif" evidence="4">
    <location>
        <begin position="34"/>
        <end position="53"/>
    </location>
</feature>
<organism evidence="6 7">
    <name type="scientific">Paenibacillus polysaccharolyticus</name>
    <dbReference type="NCBI Taxonomy" id="582692"/>
    <lineage>
        <taxon>Bacteria</taxon>
        <taxon>Bacillati</taxon>
        <taxon>Bacillota</taxon>
        <taxon>Bacilli</taxon>
        <taxon>Bacillales</taxon>
        <taxon>Paenibacillaceae</taxon>
        <taxon>Paenibacillus</taxon>
    </lineage>
</organism>